<dbReference type="Proteomes" id="UP001276659">
    <property type="component" value="Unassembled WGS sequence"/>
</dbReference>
<name>A0AAE0DNU0_9LECA</name>
<evidence type="ECO:0000313" key="2">
    <source>
        <dbReference type="Proteomes" id="UP001276659"/>
    </source>
</evidence>
<proteinExistence type="predicted"/>
<comment type="caution">
    <text evidence="1">The sequence shown here is derived from an EMBL/GenBank/DDBJ whole genome shotgun (WGS) entry which is preliminary data.</text>
</comment>
<keyword evidence="2" id="KW-1185">Reference proteome</keyword>
<protein>
    <submittedName>
        <fullName evidence="1">Uncharacterized protein</fullName>
    </submittedName>
</protein>
<organism evidence="1 2">
    <name type="scientific">Lepraria neglecta</name>
    <dbReference type="NCBI Taxonomy" id="209136"/>
    <lineage>
        <taxon>Eukaryota</taxon>
        <taxon>Fungi</taxon>
        <taxon>Dikarya</taxon>
        <taxon>Ascomycota</taxon>
        <taxon>Pezizomycotina</taxon>
        <taxon>Lecanoromycetes</taxon>
        <taxon>OSLEUM clade</taxon>
        <taxon>Lecanoromycetidae</taxon>
        <taxon>Lecanorales</taxon>
        <taxon>Lecanorineae</taxon>
        <taxon>Stereocaulaceae</taxon>
        <taxon>Lepraria</taxon>
    </lineage>
</organism>
<gene>
    <name evidence="1" type="ORF">OEA41_008414</name>
</gene>
<accession>A0AAE0DNU0</accession>
<evidence type="ECO:0000313" key="1">
    <source>
        <dbReference type="EMBL" id="KAK3177086.1"/>
    </source>
</evidence>
<sequence length="142" mass="17483">MDGIEWQRAKSRSGYLRELDEAWMRRDRYTRKEKVFQVVWEYIGGIARKWDGFSFPRKEVWMNESLVEEGRWEWEYALMSTRHEKCHNPKSKTGKSALYLPRIPSVVREQKLYNRNEYVRYTREIRFRSDLRAPTRREVIPF</sequence>
<dbReference type="EMBL" id="JASNWA010000004">
    <property type="protein sequence ID" value="KAK3177086.1"/>
    <property type="molecule type" value="Genomic_DNA"/>
</dbReference>
<dbReference type="AlphaFoldDB" id="A0AAE0DNU0"/>
<reference evidence="1" key="1">
    <citation type="submission" date="2022-11" db="EMBL/GenBank/DDBJ databases">
        <title>Chromosomal genome sequence assembly and mating type (MAT) locus characterization of the leprose asexual lichenized fungus Lepraria neglecta (Nyl.) Erichsen.</title>
        <authorList>
            <person name="Allen J.L."/>
            <person name="Pfeffer B."/>
        </authorList>
    </citation>
    <scope>NUCLEOTIDE SEQUENCE</scope>
    <source>
        <strain evidence="1">Allen 5258</strain>
    </source>
</reference>